<accession>A0AAW9DNA4</accession>
<dbReference type="EMBL" id="JAWXYB010000018">
    <property type="protein sequence ID" value="MDX5929913.1"/>
    <property type="molecule type" value="Genomic_DNA"/>
</dbReference>
<protein>
    <submittedName>
        <fullName evidence="2">Molybdopterin-dependent oxidoreductase</fullName>
    </submittedName>
</protein>
<dbReference type="Pfam" id="PF00174">
    <property type="entry name" value="Oxidored_molyb"/>
    <property type="match status" value="1"/>
</dbReference>
<dbReference type="AlphaFoldDB" id="A0AAW9DNA4"/>
<dbReference type="Gene3D" id="3.90.420.10">
    <property type="entry name" value="Oxidoreductase, molybdopterin-binding domain"/>
    <property type="match status" value="1"/>
</dbReference>
<gene>
    <name evidence="2" type="ORF">SIL87_03940</name>
</gene>
<dbReference type="RefSeq" id="WP_319612893.1">
    <property type="nucleotide sequence ID" value="NZ_JAWXYB010000018.1"/>
</dbReference>
<dbReference type="PANTHER" id="PTHR43032">
    <property type="entry name" value="PROTEIN-METHIONINE-SULFOXIDE REDUCTASE"/>
    <property type="match status" value="1"/>
</dbReference>
<evidence type="ECO:0000313" key="2">
    <source>
        <dbReference type="EMBL" id="MDX5929913.1"/>
    </source>
</evidence>
<evidence type="ECO:0000313" key="3">
    <source>
        <dbReference type="Proteomes" id="UP001279553"/>
    </source>
</evidence>
<dbReference type="InterPro" id="IPR036374">
    <property type="entry name" value="OxRdtase_Mopterin-bd_sf"/>
</dbReference>
<feature type="domain" description="Oxidoreductase molybdopterin-binding" evidence="1">
    <location>
        <begin position="86"/>
        <end position="229"/>
    </location>
</feature>
<keyword evidence="3" id="KW-1185">Reference proteome</keyword>
<proteinExistence type="predicted"/>
<organism evidence="2 3">
    <name type="scientific">Acidiphilium acidophilum</name>
    <name type="common">Thiobacillus acidophilus</name>
    <dbReference type="NCBI Taxonomy" id="76588"/>
    <lineage>
        <taxon>Bacteria</taxon>
        <taxon>Pseudomonadati</taxon>
        <taxon>Pseudomonadota</taxon>
        <taxon>Alphaproteobacteria</taxon>
        <taxon>Acetobacterales</taxon>
        <taxon>Acidocellaceae</taxon>
        <taxon>Acidiphilium</taxon>
    </lineage>
</organism>
<sequence length="240" mass="26782">MKPLTLDRRKLLGRALALGALTPLAGCDFDNLRHPDLADEFLRLMSGWNNEVQAALFDPNTLAPTFKPSQITRPPRFNAFYGIDRAPQVDPATWRLNLTGRIGNKQPWRLAQLRAMTQESQITRLICVEGWRVVGQWGGVRLGDFLRLINADLKARYVSFQCADGYFESIDMASALQPQTILALDFLGAPLTAPFGAPVRLRIPTKLGYKNAKSIVALGVTNQFPSGYWEKQGYNWFGGS</sequence>
<dbReference type="InterPro" id="IPR000572">
    <property type="entry name" value="OxRdtase_Mopterin-bd_dom"/>
</dbReference>
<dbReference type="Proteomes" id="UP001279553">
    <property type="component" value="Unassembled WGS sequence"/>
</dbReference>
<comment type="caution">
    <text evidence="2">The sequence shown here is derived from an EMBL/GenBank/DDBJ whole genome shotgun (WGS) entry which is preliminary data.</text>
</comment>
<dbReference type="PANTHER" id="PTHR43032:SF2">
    <property type="entry name" value="BLL0505 PROTEIN"/>
    <property type="match status" value="1"/>
</dbReference>
<dbReference type="SUPFAM" id="SSF56524">
    <property type="entry name" value="Oxidoreductase molybdopterin-binding domain"/>
    <property type="match status" value="1"/>
</dbReference>
<name>A0AAW9DNA4_ACIAO</name>
<evidence type="ECO:0000259" key="1">
    <source>
        <dbReference type="Pfam" id="PF00174"/>
    </source>
</evidence>
<reference evidence="2 3" key="1">
    <citation type="submission" date="2023-11" db="EMBL/GenBank/DDBJ databases">
        <title>MicrobeMod: A computational toolkit for identifying prokaryotic methylation and restriction-modification with nanopore sequencing.</title>
        <authorList>
            <person name="Crits-Christoph A."/>
            <person name="Kang S.C."/>
            <person name="Lee H."/>
            <person name="Ostrov N."/>
        </authorList>
    </citation>
    <scope>NUCLEOTIDE SEQUENCE [LARGE SCALE GENOMIC DNA]</scope>
    <source>
        <strain evidence="2 3">DSMZ 700</strain>
    </source>
</reference>